<evidence type="ECO:0000256" key="5">
    <source>
        <dbReference type="ARBA" id="ARBA00022989"/>
    </source>
</evidence>
<keyword evidence="5 8" id="KW-1133">Transmembrane helix</keyword>
<dbReference type="GO" id="GO:0044038">
    <property type="term" value="P:cell wall macromolecule biosynthetic process"/>
    <property type="evidence" value="ECO:0007669"/>
    <property type="project" value="TreeGrafter"/>
</dbReference>
<dbReference type="OrthoDB" id="9783652at2"/>
<dbReference type="STRING" id="452638.Pnec_0349"/>
<evidence type="ECO:0000256" key="2">
    <source>
        <dbReference type="ARBA" id="ARBA00022475"/>
    </source>
</evidence>
<feature type="transmembrane region" description="Helical" evidence="8">
    <location>
        <begin position="134"/>
        <end position="152"/>
    </location>
</feature>
<evidence type="ECO:0000256" key="8">
    <source>
        <dbReference type="SAM" id="Phobius"/>
    </source>
</evidence>
<dbReference type="HOGENOM" id="CLU_023982_5_0_4"/>
<feature type="transmembrane region" description="Helical" evidence="8">
    <location>
        <begin position="72"/>
        <end position="91"/>
    </location>
</feature>
<dbReference type="CDD" id="cd06912">
    <property type="entry name" value="GT_MraY_like"/>
    <property type="match status" value="1"/>
</dbReference>
<feature type="binding site" evidence="7">
    <location>
        <position position="157"/>
    </location>
    <ligand>
        <name>Mg(2+)</name>
        <dbReference type="ChEBI" id="CHEBI:18420"/>
    </ligand>
</feature>
<feature type="transmembrane region" description="Helical" evidence="8">
    <location>
        <begin position="164"/>
        <end position="182"/>
    </location>
</feature>
<feature type="transmembrane region" description="Helical" evidence="8">
    <location>
        <begin position="335"/>
        <end position="352"/>
    </location>
</feature>
<feature type="transmembrane region" description="Helical" evidence="8">
    <location>
        <begin position="44"/>
        <end position="66"/>
    </location>
</feature>
<dbReference type="AlphaFoldDB" id="B1XTG4"/>
<organism evidence="9">
    <name type="scientific">Polynucleobacter necessarius subsp. necessarius (strain STIR1)</name>
    <dbReference type="NCBI Taxonomy" id="452638"/>
    <lineage>
        <taxon>Bacteria</taxon>
        <taxon>Pseudomonadati</taxon>
        <taxon>Pseudomonadota</taxon>
        <taxon>Betaproteobacteria</taxon>
        <taxon>Burkholderiales</taxon>
        <taxon>Burkholderiaceae</taxon>
        <taxon>Polynucleobacter</taxon>
    </lineage>
</organism>
<feature type="transmembrane region" description="Helical" evidence="8">
    <location>
        <begin position="220"/>
        <end position="238"/>
    </location>
</feature>
<comment type="cofactor">
    <cofactor evidence="7">
        <name>Mg(2+)</name>
        <dbReference type="ChEBI" id="CHEBI:18420"/>
    </cofactor>
</comment>
<dbReference type="eggNOG" id="COG0472">
    <property type="taxonomic scope" value="Bacteria"/>
</dbReference>
<dbReference type="GO" id="GO:0071555">
    <property type="term" value="P:cell wall organization"/>
    <property type="evidence" value="ECO:0007669"/>
    <property type="project" value="TreeGrafter"/>
</dbReference>
<evidence type="ECO:0000256" key="6">
    <source>
        <dbReference type="ARBA" id="ARBA00023136"/>
    </source>
</evidence>
<dbReference type="Pfam" id="PF00953">
    <property type="entry name" value="Glycos_transf_4"/>
    <property type="match status" value="1"/>
</dbReference>
<dbReference type="PANTHER" id="PTHR22926">
    <property type="entry name" value="PHOSPHO-N-ACETYLMURAMOYL-PENTAPEPTIDE-TRANSFERASE"/>
    <property type="match status" value="1"/>
</dbReference>
<name>B1XTG4_POLNS</name>
<dbReference type="GO" id="GO:0005886">
    <property type="term" value="C:plasma membrane"/>
    <property type="evidence" value="ECO:0007669"/>
    <property type="project" value="UniProtKB-SubCell"/>
</dbReference>
<feature type="transmembrane region" description="Helical" evidence="8">
    <location>
        <begin position="244"/>
        <end position="262"/>
    </location>
</feature>
<evidence type="ECO:0000256" key="3">
    <source>
        <dbReference type="ARBA" id="ARBA00022679"/>
    </source>
</evidence>
<evidence type="ECO:0000313" key="9">
    <source>
        <dbReference type="EMBL" id="ACB43641.1"/>
    </source>
</evidence>
<feature type="transmembrane region" description="Helical" evidence="8">
    <location>
        <begin position="6"/>
        <end position="23"/>
    </location>
</feature>
<reference evidence="9" key="1">
    <citation type="submission" date="2008-03" db="EMBL/GenBank/DDBJ databases">
        <title>Complete sequence of Polynucleobacter necessarius STIR1.</title>
        <authorList>
            <consortium name="US DOE Joint Genome Institute"/>
            <person name="Copeland A."/>
            <person name="Lucas S."/>
            <person name="Lapidus A."/>
            <person name="Barry K."/>
            <person name="Detter J.C."/>
            <person name="Glavina del Rio T."/>
            <person name="Hammon N."/>
            <person name="Israni S."/>
            <person name="Dalin E."/>
            <person name="Tice H."/>
            <person name="Pitluck S."/>
            <person name="Chain P."/>
            <person name="Malfatti S."/>
            <person name="Shin M."/>
            <person name="Vergez L."/>
            <person name="Schmutz J."/>
            <person name="Larimer F."/>
            <person name="Land M."/>
            <person name="Hauser L."/>
            <person name="Kyrpides N."/>
            <person name="Kim E."/>
            <person name="Hahn M."/>
            <person name="Richardson P."/>
        </authorList>
    </citation>
    <scope>NUCLEOTIDE SEQUENCE [LARGE SCALE GENOMIC DNA]</scope>
    <source>
        <strain evidence="9">STIR1</strain>
    </source>
</reference>
<accession>B1XTG4</accession>
<protein>
    <submittedName>
        <fullName evidence="9">Glycosyl transferase family 4</fullName>
    </submittedName>
</protein>
<feature type="binding site" evidence="7">
    <location>
        <position position="217"/>
    </location>
    <ligand>
        <name>Mg(2+)</name>
        <dbReference type="ChEBI" id="CHEBI:18420"/>
    </ligand>
</feature>
<dbReference type="KEGG" id="pne:Pnec_0349"/>
<dbReference type="InterPro" id="IPR000715">
    <property type="entry name" value="Glycosyl_transferase_4"/>
</dbReference>
<dbReference type="GO" id="GO:0009103">
    <property type="term" value="P:lipopolysaccharide biosynthetic process"/>
    <property type="evidence" value="ECO:0007669"/>
    <property type="project" value="TreeGrafter"/>
</dbReference>
<proteinExistence type="predicted"/>
<keyword evidence="7" id="KW-0479">Metal-binding</keyword>
<feature type="transmembrane region" description="Helical" evidence="8">
    <location>
        <begin position="311"/>
        <end position="329"/>
    </location>
</feature>
<keyword evidence="2" id="KW-1003">Cell membrane</keyword>
<evidence type="ECO:0000256" key="4">
    <source>
        <dbReference type="ARBA" id="ARBA00022692"/>
    </source>
</evidence>
<dbReference type="GO" id="GO:0016780">
    <property type="term" value="F:phosphotransferase activity, for other substituted phosphate groups"/>
    <property type="evidence" value="ECO:0007669"/>
    <property type="project" value="InterPro"/>
</dbReference>
<sequence length="366" mass="40801">MSALAISFLISFLVILLLVRYNHLHSHFSADSDLGGIQKFHTVAVPRVGGIGIILGASIALLVRYFQSPEVGVFGLLLVLSSLPAFLSGLAEDVTKRVGVKTRLLLTMGSAGLAGYFLNSWLSTLQIIGIDNLMLSYPLIAIVITCIAVGGVSNAFNIIDGYNGLSAMVGVIILLGITYVAFQINDYPIMIAALVMIGALFGFLLWNYPRGLIFLGDGGAYLIGFWVAELSILLTVRHPEVSKWFPVLLCCYPIFETLFTMYRRALLTRKHPGLPDASHLHQLIYMRVLRWAVHSEVHASKTLGNAMTSPYLWLLVVLSSIPAILFWRYHLVLKVFVFLFAITYTWLYWSIVRFKTPKWLKLSNFR</sequence>
<keyword evidence="4 8" id="KW-0812">Transmembrane</keyword>
<gene>
    <name evidence="9" type="ordered locus">Pnec_0349</name>
</gene>
<feature type="transmembrane region" description="Helical" evidence="8">
    <location>
        <begin position="103"/>
        <end position="122"/>
    </location>
</feature>
<dbReference type="GO" id="GO:0046872">
    <property type="term" value="F:metal ion binding"/>
    <property type="evidence" value="ECO:0007669"/>
    <property type="project" value="UniProtKB-KW"/>
</dbReference>
<comment type="subcellular location">
    <subcellularLocation>
        <location evidence="1">Cell membrane</location>
        <topology evidence="1">Multi-pass membrane protein</topology>
    </subcellularLocation>
</comment>
<dbReference type="PANTHER" id="PTHR22926:SF3">
    <property type="entry name" value="UNDECAPRENYL-PHOSPHATE ALPHA-N-ACETYLGLUCOSAMINYL 1-PHOSPHATE TRANSFERASE"/>
    <property type="match status" value="1"/>
</dbReference>
<keyword evidence="7" id="KW-0460">Magnesium</keyword>
<evidence type="ECO:0000256" key="7">
    <source>
        <dbReference type="PIRSR" id="PIRSR600715-1"/>
    </source>
</evidence>
<keyword evidence="6 8" id="KW-0472">Membrane</keyword>
<evidence type="ECO:0000256" key="1">
    <source>
        <dbReference type="ARBA" id="ARBA00004651"/>
    </source>
</evidence>
<dbReference type="EMBL" id="CP001010">
    <property type="protein sequence ID" value="ACB43641.1"/>
    <property type="molecule type" value="Genomic_DNA"/>
</dbReference>
<feature type="transmembrane region" description="Helical" evidence="8">
    <location>
        <begin position="188"/>
        <end position="208"/>
    </location>
</feature>
<keyword evidence="3 9" id="KW-0808">Transferase</keyword>